<dbReference type="HOGENOM" id="CLU_081811_2_0_10"/>
<evidence type="ECO:0000259" key="4">
    <source>
        <dbReference type="Pfam" id="PF17836"/>
    </source>
</evidence>
<keyword evidence="5" id="KW-0012">Acyltransferase</keyword>
<organism evidence="5 6">
    <name type="scientific">Gillisia limnaea (strain DSM 15749 / LMG 21470 / R-8282)</name>
    <dbReference type="NCBI Taxonomy" id="865937"/>
    <lineage>
        <taxon>Bacteria</taxon>
        <taxon>Pseudomonadati</taxon>
        <taxon>Bacteroidota</taxon>
        <taxon>Flavobacteriia</taxon>
        <taxon>Flavobacteriales</taxon>
        <taxon>Flavobacteriaceae</taxon>
        <taxon>Gillisia</taxon>
    </lineage>
</organism>
<dbReference type="Proteomes" id="UP000003844">
    <property type="component" value="Unassembled WGS sequence"/>
</dbReference>
<evidence type="ECO:0000256" key="2">
    <source>
        <dbReference type="PIRSR" id="PIRSR620019-1"/>
    </source>
</evidence>
<dbReference type="PANTHER" id="PTHR43300">
    <property type="entry name" value="ACETYLTRANSFERASE"/>
    <property type="match status" value="1"/>
</dbReference>
<keyword evidence="6" id="KW-1185">Reference proteome</keyword>
<comment type="similarity">
    <text evidence="1">Belongs to the transferase hexapeptide repeat family.</text>
</comment>
<evidence type="ECO:0000256" key="3">
    <source>
        <dbReference type="PIRSR" id="PIRSR620019-2"/>
    </source>
</evidence>
<dbReference type="eggNOG" id="COG0110">
    <property type="taxonomic scope" value="Bacteria"/>
</dbReference>
<evidence type="ECO:0000313" key="6">
    <source>
        <dbReference type="Proteomes" id="UP000003844"/>
    </source>
</evidence>
<accession>H2BS83</accession>
<dbReference type="Pfam" id="PF17836">
    <property type="entry name" value="PglD_N"/>
    <property type="match status" value="1"/>
</dbReference>
<sequence length="216" mass="23011">MKIKEDIIILGSGGHAKVIIEIIEAFGKYNIIGITDISLFKDQTYRGYPVLGDDSVLRDYIKKGVKNVGIGIGGFKNNNNRKKFFDKAKKLGFQVPILIHPNSIISKSATLGEGCVIFSGVNINTDVKIGVNNIIATGAIIDHETLIGDHVLISAGVTIGGNVIIEDEVLCALGSNIISGVSIKRKIVVGAGAVVVKDLVKKGTYIGTPAREMKLI</sequence>
<evidence type="ECO:0000313" key="5">
    <source>
        <dbReference type="EMBL" id="EHQ01406.1"/>
    </source>
</evidence>
<dbReference type="RefSeq" id="WP_006987728.1">
    <property type="nucleotide sequence ID" value="NZ_JH594606.1"/>
</dbReference>
<feature type="site" description="Increases basicity of active site His" evidence="2">
    <location>
        <position position="144"/>
    </location>
</feature>
<dbReference type="Gene3D" id="3.40.50.20">
    <property type="match status" value="1"/>
</dbReference>
<feature type="binding site" evidence="3">
    <location>
        <position position="73"/>
    </location>
    <ligand>
        <name>substrate</name>
    </ligand>
</feature>
<dbReference type="EMBL" id="JH594606">
    <property type="protein sequence ID" value="EHQ01406.1"/>
    <property type="molecule type" value="Genomic_DNA"/>
</dbReference>
<keyword evidence="5" id="KW-0808">Transferase</keyword>
<reference evidence="6" key="1">
    <citation type="journal article" date="2012" name="Stand. Genomic Sci.">
        <title>Genome sequence of the Antarctic rhodopsins-containing flavobacterium Gillisia limnaea type strain (R-8282(T)).</title>
        <authorList>
            <person name="Riedel T."/>
            <person name="Held B."/>
            <person name="Nolan M."/>
            <person name="Lucas S."/>
            <person name="Lapidus A."/>
            <person name="Tice H."/>
            <person name="Del Rio T.G."/>
            <person name="Cheng J.F."/>
            <person name="Han C."/>
            <person name="Tapia R."/>
            <person name="Goodwin L.A."/>
            <person name="Pitluck S."/>
            <person name="Liolios K."/>
            <person name="Mavromatis K."/>
            <person name="Pagani I."/>
            <person name="Ivanova N."/>
            <person name="Mikhailova N."/>
            <person name="Pati A."/>
            <person name="Chen A."/>
            <person name="Palaniappan K."/>
            <person name="Land M."/>
            <person name="Rohde M."/>
            <person name="Tindall B.J."/>
            <person name="Detter J.C."/>
            <person name="Goker M."/>
            <person name="Bristow J."/>
            <person name="Eisen J.A."/>
            <person name="Markowitz V."/>
            <person name="Hugenholtz P."/>
            <person name="Kyrpides N.C."/>
            <person name="Klenk H.P."/>
            <person name="Woyke T."/>
        </authorList>
    </citation>
    <scope>NUCLEOTIDE SEQUENCE [LARGE SCALE GENOMIC DNA]</scope>
    <source>
        <strain evidence="6">DSM 15749 / LMG 21470 / R-8282</strain>
    </source>
</reference>
<proteinExistence type="inferred from homology"/>
<dbReference type="InterPro" id="IPR020019">
    <property type="entry name" value="AcTrfase_PglD-like"/>
</dbReference>
<feature type="active site" description="Proton acceptor" evidence="2">
    <location>
        <position position="143"/>
    </location>
</feature>
<dbReference type="Gene3D" id="2.160.10.10">
    <property type="entry name" value="Hexapeptide repeat proteins"/>
    <property type="match status" value="1"/>
</dbReference>
<dbReference type="NCBIfam" id="TIGR03570">
    <property type="entry name" value="NeuD_NnaD"/>
    <property type="match status" value="1"/>
</dbReference>
<dbReference type="SUPFAM" id="SSF51161">
    <property type="entry name" value="Trimeric LpxA-like enzymes"/>
    <property type="match status" value="1"/>
</dbReference>
<name>H2BS83_GILLR</name>
<gene>
    <name evidence="5" type="ORF">Gilli_0696</name>
</gene>
<dbReference type="STRING" id="865937.Gilli_0696"/>
<dbReference type="OrthoDB" id="9794407at2"/>
<dbReference type="PANTHER" id="PTHR43300:SF7">
    <property type="entry name" value="UDP-N-ACETYLBACILLOSAMINE N-ACETYLTRANSFERASE"/>
    <property type="match status" value="1"/>
</dbReference>
<protein>
    <submittedName>
        <fullName evidence="5">Sugar O-acyltransferase, sialic acid O-acetyltransferase NeuD family</fullName>
    </submittedName>
</protein>
<dbReference type="InterPro" id="IPR041561">
    <property type="entry name" value="PglD_N"/>
</dbReference>
<dbReference type="InterPro" id="IPR011004">
    <property type="entry name" value="Trimer_LpxA-like_sf"/>
</dbReference>
<dbReference type="AlphaFoldDB" id="H2BS83"/>
<dbReference type="CDD" id="cd03360">
    <property type="entry name" value="LbH_AT_putative"/>
    <property type="match status" value="1"/>
</dbReference>
<feature type="domain" description="PglD N-terminal" evidence="4">
    <location>
        <begin position="6"/>
        <end position="87"/>
    </location>
</feature>
<dbReference type="GO" id="GO:0016746">
    <property type="term" value="F:acyltransferase activity"/>
    <property type="evidence" value="ECO:0007669"/>
    <property type="project" value="UniProtKB-KW"/>
</dbReference>
<evidence type="ECO:0000256" key="1">
    <source>
        <dbReference type="ARBA" id="ARBA00007274"/>
    </source>
</evidence>
<dbReference type="InterPro" id="IPR050179">
    <property type="entry name" value="Trans_hexapeptide_repeat"/>
</dbReference>